<dbReference type="Gene3D" id="3.40.50.1820">
    <property type="entry name" value="alpha/beta hydrolase"/>
    <property type="match status" value="1"/>
</dbReference>
<dbReference type="Pfam" id="PF12146">
    <property type="entry name" value="Hydrolase_4"/>
    <property type="match status" value="1"/>
</dbReference>
<dbReference type="PANTHER" id="PTHR12277">
    <property type="entry name" value="ALPHA/BETA HYDROLASE DOMAIN-CONTAINING PROTEIN"/>
    <property type="match status" value="1"/>
</dbReference>
<sequence length="216" mass="24156">MRTSAEARWTMLFSHGNAVDLGQMCSFYWALGKRLGVNIFSYDYSGYGMSSGQPSEQNVYADVEGAWKGLQKRYVNIRPENVILYGQSIGTVAAVDLATKERFGGVILHGTLASGLRVAFPETRRNWFFDVFRSIDKASKIHSKTLVIHGSEDEVIPVTHGISIYERLPRAVDPLFIEGAGHNDVELFAQYYERLKKFINEDLIFGDLQPDSPGPG</sequence>
<feature type="domain" description="Serine aminopeptidase S33" evidence="1">
    <location>
        <begin position="6"/>
        <end position="112"/>
    </location>
</feature>
<dbReference type="AlphaFoldDB" id="A0A1W0WPM3"/>
<gene>
    <name evidence="2" type="ORF">BV898_08738</name>
</gene>
<evidence type="ECO:0000313" key="3">
    <source>
        <dbReference type="Proteomes" id="UP000192578"/>
    </source>
</evidence>
<dbReference type="Proteomes" id="UP000192578">
    <property type="component" value="Unassembled WGS sequence"/>
</dbReference>
<dbReference type="OrthoDB" id="446723at2759"/>
<dbReference type="InterPro" id="IPR022742">
    <property type="entry name" value="Hydrolase_4"/>
</dbReference>
<reference evidence="3" key="1">
    <citation type="submission" date="2017-01" db="EMBL/GenBank/DDBJ databases">
        <title>Comparative genomics of anhydrobiosis in the tardigrade Hypsibius dujardini.</title>
        <authorList>
            <person name="Yoshida Y."/>
            <person name="Koutsovoulos G."/>
            <person name="Laetsch D."/>
            <person name="Stevens L."/>
            <person name="Kumar S."/>
            <person name="Horikawa D."/>
            <person name="Ishino K."/>
            <person name="Komine S."/>
            <person name="Tomita M."/>
            <person name="Blaxter M."/>
            <person name="Arakawa K."/>
        </authorList>
    </citation>
    <scope>NUCLEOTIDE SEQUENCE [LARGE SCALE GENOMIC DNA]</scope>
    <source>
        <strain evidence="3">Z151</strain>
    </source>
</reference>
<protein>
    <submittedName>
        <fullName evidence="2">Protein ABHD17C</fullName>
    </submittedName>
</protein>
<proteinExistence type="predicted"/>
<dbReference type="InterPro" id="IPR029058">
    <property type="entry name" value="AB_hydrolase_fold"/>
</dbReference>
<organism evidence="2 3">
    <name type="scientific">Hypsibius exemplaris</name>
    <name type="common">Freshwater tardigrade</name>
    <dbReference type="NCBI Taxonomy" id="2072580"/>
    <lineage>
        <taxon>Eukaryota</taxon>
        <taxon>Metazoa</taxon>
        <taxon>Ecdysozoa</taxon>
        <taxon>Tardigrada</taxon>
        <taxon>Eutardigrada</taxon>
        <taxon>Parachela</taxon>
        <taxon>Hypsibioidea</taxon>
        <taxon>Hypsibiidae</taxon>
        <taxon>Hypsibius</taxon>
    </lineage>
</organism>
<comment type="caution">
    <text evidence="2">The sequence shown here is derived from an EMBL/GenBank/DDBJ whole genome shotgun (WGS) entry which is preliminary data.</text>
</comment>
<dbReference type="GO" id="GO:0010008">
    <property type="term" value="C:endosome membrane"/>
    <property type="evidence" value="ECO:0007669"/>
    <property type="project" value="TreeGrafter"/>
</dbReference>
<dbReference type="GO" id="GO:0008474">
    <property type="term" value="F:palmitoyl-(protein) hydrolase activity"/>
    <property type="evidence" value="ECO:0007669"/>
    <property type="project" value="TreeGrafter"/>
</dbReference>
<dbReference type="SUPFAM" id="SSF53474">
    <property type="entry name" value="alpha/beta-Hydrolases"/>
    <property type="match status" value="1"/>
</dbReference>
<dbReference type="PANTHER" id="PTHR12277:SF81">
    <property type="entry name" value="PROTEIN ABHD13"/>
    <property type="match status" value="1"/>
</dbReference>
<evidence type="ECO:0000259" key="1">
    <source>
        <dbReference type="Pfam" id="PF12146"/>
    </source>
</evidence>
<dbReference type="GO" id="GO:0005886">
    <property type="term" value="C:plasma membrane"/>
    <property type="evidence" value="ECO:0007669"/>
    <property type="project" value="TreeGrafter"/>
</dbReference>
<accession>A0A1W0WPM3</accession>
<dbReference type="EMBL" id="MTYJ01000065">
    <property type="protein sequence ID" value="OQV17158.1"/>
    <property type="molecule type" value="Genomic_DNA"/>
</dbReference>
<evidence type="ECO:0000313" key="2">
    <source>
        <dbReference type="EMBL" id="OQV17158.1"/>
    </source>
</evidence>
<keyword evidence="3" id="KW-1185">Reference proteome</keyword>
<name>A0A1W0WPM3_HYPEX</name>